<keyword evidence="2" id="KW-1185">Reference proteome</keyword>
<comment type="caution">
    <text evidence="1">The sequence shown here is derived from an EMBL/GenBank/DDBJ whole genome shotgun (WGS) entry which is preliminary data.</text>
</comment>
<gene>
    <name evidence="1" type="ORF">BJ554DRAFT_2638</name>
</gene>
<organism evidence="1 2">
    <name type="scientific">Olpidium bornovanus</name>
    <dbReference type="NCBI Taxonomy" id="278681"/>
    <lineage>
        <taxon>Eukaryota</taxon>
        <taxon>Fungi</taxon>
        <taxon>Fungi incertae sedis</taxon>
        <taxon>Olpidiomycota</taxon>
        <taxon>Olpidiomycotina</taxon>
        <taxon>Olpidiomycetes</taxon>
        <taxon>Olpidiales</taxon>
        <taxon>Olpidiaceae</taxon>
        <taxon>Olpidium</taxon>
    </lineage>
</organism>
<sequence>MTSLNEVHLSVSFEASHNCHGTLRFDSSPVECRGPHGHGVTCTMSDFSARGWERSVGYRV</sequence>
<dbReference type="Proteomes" id="UP000673691">
    <property type="component" value="Unassembled WGS sequence"/>
</dbReference>
<name>A0A8H8A107_9FUNG</name>
<dbReference type="EMBL" id="JAEFCI010001358">
    <property type="protein sequence ID" value="KAG5462960.1"/>
    <property type="molecule type" value="Genomic_DNA"/>
</dbReference>
<evidence type="ECO:0000313" key="1">
    <source>
        <dbReference type="EMBL" id="KAG5462960.1"/>
    </source>
</evidence>
<proteinExistence type="predicted"/>
<dbReference type="AlphaFoldDB" id="A0A8H8A107"/>
<accession>A0A8H8A107</accession>
<reference evidence="1 2" key="1">
    <citation type="journal article" name="Sci. Rep.">
        <title>Genome-scale phylogenetic analyses confirm Olpidium as the closest living zoosporic fungus to the non-flagellated, terrestrial fungi.</title>
        <authorList>
            <person name="Chang Y."/>
            <person name="Rochon D."/>
            <person name="Sekimoto S."/>
            <person name="Wang Y."/>
            <person name="Chovatia M."/>
            <person name="Sandor L."/>
            <person name="Salamov A."/>
            <person name="Grigoriev I.V."/>
            <person name="Stajich J.E."/>
            <person name="Spatafora J.W."/>
        </authorList>
    </citation>
    <scope>NUCLEOTIDE SEQUENCE [LARGE SCALE GENOMIC DNA]</scope>
    <source>
        <strain evidence="1">S191</strain>
    </source>
</reference>
<protein>
    <submittedName>
        <fullName evidence="1">Uncharacterized protein</fullName>
    </submittedName>
</protein>
<evidence type="ECO:0000313" key="2">
    <source>
        <dbReference type="Proteomes" id="UP000673691"/>
    </source>
</evidence>